<comment type="caution">
    <text evidence="1">The sequence shown here is derived from an EMBL/GenBank/DDBJ whole genome shotgun (WGS) entry which is preliminary data.</text>
</comment>
<evidence type="ECO:0000313" key="1">
    <source>
        <dbReference type="EMBL" id="OGE79549.1"/>
    </source>
</evidence>
<proteinExistence type="predicted"/>
<sequence length="59" mass="6729">MSELEKTKYNAIDNLKKLCARCDSGLEHNCRIQNLICEINSLSGIPVIVNDKLRHLVFN</sequence>
<name>A0A1F5NPE2_9BACT</name>
<organism evidence="1 2">
    <name type="scientific">Candidatus Doudnabacteria bacterium RIFCSPHIGHO2_01_FULL_46_14</name>
    <dbReference type="NCBI Taxonomy" id="1817824"/>
    <lineage>
        <taxon>Bacteria</taxon>
        <taxon>Candidatus Doudnaibacteriota</taxon>
    </lineage>
</organism>
<reference evidence="1 2" key="1">
    <citation type="journal article" date="2016" name="Nat. Commun.">
        <title>Thousands of microbial genomes shed light on interconnected biogeochemical processes in an aquifer system.</title>
        <authorList>
            <person name="Anantharaman K."/>
            <person name="Brown C.T."/>
            <person name="Hug L.A."/>
            <person name="Sharon I."/>
            <person name="Castelle C.J."/>
            <person name="Probst A.J."/>
            <person name="Thomas B.C."/>
            <person name="Singh A."/>
            <person name="Wilkins M.J."/>
            <person name="Karaoz U."/>
            <person name="Brodie E.L."/>
            <person name="Williams K.H."/>
            <person name="Hubbard S.S."/>
            <person name="Banfield J.F."/>
        </authorList>
    </citation>
    <scope>NUCLEOTIDE SEQUENCE [LARGE SCALE GENOMIC DNA]</scope>
</reference>
<evidence type="ECO:0000313" key="2">
    <source>
        <dbReference type="Proteomes" id="UP000176864"/>
    </source>
</evidence>
<dbReference type="Proteomes" id="UP000176864">
    <property type="component" value="Unassembled WGS sequence"/>
</dbReference>
<dbReference type="AlphaFoldDB" id="A0A1F5NPE2"/>
<dbReference type="STRING" id="1817824.A2751_00450"/>
<gene>
    <name evidence="1" type="ORF">A2751_00450</name>
</gene>
<protein>
    <submittedName>
        <fullName evidence="1">Uncharacterized protein</fullName>
    </submittedName>
</protein>
<dbReference type="EMBL" id="MFEK01000001">
    <property type="protein sequence ID" value="OGE79549.1"/>
    <property type="molecule type" value="Genomic_DNA"/>
</dbReference>
<accession>A0A1F5NPE2</accession>